<accession>A0A368UP75</accession>
<sequence length="53" mass="6126">MYQWVKPRVTISVPGEEQHMQTHAEVALDTGVFKCLVGRNGDLFMIRPVPRMR</sequence>
<dbReference type="Gene3D" id="3.60.15.10">
    <property type="entry name" value="Ribonuclease Z/Hydroxyacylglutathione hydrolase-like"/>
    <property type="match status" value="1"/>
</dbReference>
<evidence type="ECO:0000313" key="1">
    <source>
        <dbReference type="EMBL" id="RBP69108.1"/>
    </source>
</evidence>
<gene>
    <name evidence="2" type="ORF">DET51_1157</name>
    <name evidence="1" type="ORF">DET64_1157</name>
</gene>
<organism evidence="2 3">
    <name type="scientific">Marinobacter nauticus</name>
    <name type="common">Marinobacter hydrocarbonoclasticus</name>
    <name type="synonym">Marinobacter aquaeolei</name>
    <dbReference type="NCBI Taxonomy" id="2743"/>
    <lineage>
        <taxon>Bacteria</taxon>
        <taxon>Pseudomonadati</taxon>
        <taxon>Pseudomonadota</taxon>
        <taxon>Gammaproteobacteria</taxon>
        <taxon>Pseudomonadales</taxon>
        <taxon>Marinobacteraceae</taxon>
        <taxon>Marinobacter</taxon>
    </lineage>
</organism>
<proteinExistence type="predicted"/>
<dbReference type="InterPro" id="IPR036866">
    <property type="entry name" value="RibonucZ/Hydroxyglut_hydro"/>
</dbReference>
<dbReference type="Proteomes" id="UP000252795">
    <property type="component" value="Unassembled WGS sequence"/>
</dbReference>
<comment type="caution">
    <text evidence="2">The sequence shown here is derived from an EMBL/GenBank/DDBJ whole genome shotgun (WGS) entry which is preliminary data.</text>
</comment>
<protein>
    <submittedName>
        <fullName evidence="2">Uncharacterized protein</fullName>
    </submittedName>
</protein>
<reference evidence="2 3" key="1">
    <citation type="submission" date="2018-07" db="EMBL/GenBank/DDBJ databases">
        <title>Freshwater and sediment microbial communities from various areas in North America, analyzing microbe dynamics in response to fracking.</title>
        <authorList>
            <person name="Lamendella R."/>
        </authorList>
    </citation>
    <scope>NUCLEOTIDE SEQUENCE [LARGE SCALE GENOMIC DNA]</scope>
    <source>
        <strain evidence="2 3">114E</strain>
        <strain evidence="1 4">114E_o</strain>
    </source>
</reference>
<dbReference type="Proteomes" id="UP000253065">
    <property type="component" value="Unassembled WGS sequence"/>
</dbReference>
<evidence type="ECO:0000313" key="2">
    <source>
        <dbReference type="EMBL" id="RCW30513.1"/>
    </source>
</evidence>
<dbReference type="RefSeq" id="WP_157680607.1">
    <property type="nucleotide sequence ID" value="NZ_QPJB01000015.1"/>
</dbReference>
<name>A0A368UP75_MARNT</name>
<evidence type="ECO:0000313" key="3">
    <source>
        <dbReference type="Proteomes" id="UP000252795"/>
    </source>
</evidence>
<dbReference type="EMBL" id="QPJB01000015">
    <property type="protein sequence ID" value="RCW30513.1"/>
    <property type="molecule type" value="Genomic_DNA"/>
</dbReference>
<dbReference type="EMBL" id="QNSA01000015">
    <property type="protein sequence ID" value="RBP69108.1"/>
    <property type="molecule type" value="Genomic_DNA"/>
</dbReference>
<dbReference type="AlphaFoldDB" id="A0A368UP75"/>
<keyword evidence="4" id="KW-1185">Reference proteome</keyword>
<evidence type="ECO:0000313" key="4">
    <source>
        <dbReference type="Proteomes" id="UP000253065"/>
    </source>
</evidence>